<evidence type="ECO:0008006" key="3">
    <source>
        <dbReference type="Google" id="ProtNLM"/>
    </source>
</evidence>
<sequence length="208" mass="23116">MTIPPTTDTPASADRLEVLTAPDERVIAILVEAFRREPHNAWVFREDDRRDAAIADYLRIYLGAIAESGALFYLTPGAEACAVIGRSVEADHHFSWLTLSRLIPAVVRACSWRRVHRMWAMEQALSQGHVGLRHLAHGVFVGAAKEKGRSGIQIINQTLERHPNIAIETADPRVAALLLRKGFVENARVEPRFGGPAIHFLTHQVSVH</sequence>
<protein>
    <recommendedName>
        <fullName evidence="3">N-acetyltransferase domain-containing protein</fullName>
    </recommendedName>
</protein>
<dbReference type="AlphaFoldDB" id="A0A3S0L106"/>
<dbReference type="RefSeq" id="WP_126612348.1">
    <property type="nucleotide sequence ID" value="NZ_JBHUCY010000010.1"/>
</dbReference>
<dbReference type="EMBL" id="RXMA01000002">
    <property type="protein sequence ID" value="RTR23697.1"/>
    <property type="molecule type" value="Genomic_DNA"/>
</dbReference>
<comment type="caution">
    <text evidence="1">The sequence shown here is derived from an EMBL/GenBank/DDBJ whole genome shotgun (WGS) entry which is preliminary data.</text>
</comment>
<dbReference type="Gene3D" id="3.40.630.30">
    <property type="match status" value="1"/>
</dbReference>
<name>A0A3S0L106_9PROT</name>
<reference evidence="1 2" key="1">
    <citation type="submission" date="2018-12" db="EMBL/GenBank/DDBJ databases">
        <authorList>
            <person name="Yang Y."/>
        </authorList>
    </citation>
    <scope>NUCLEOTIDE SEQUENCE [LARGE SCALE GENOMIC DNA]</scope>
    <source>
        <strain evidence="1 2">L-25-5w-1</strain>
    </source>
</reference>
<proteinExistence type="predicted"/>
<gene>
    <name evidence="1" type="ORF">EJ903_04000</name>
</gene>
<evidence type="ECO:0000313" key="1">
    <source>
        <dbReference type="EMBL" id="RTR23697.1"/>
    </source>
</evidence>
<organism evidence="1 2">
    <name type="scientific">Azospirillum griseum</name>
    <dbReference type="NCBI Taxonomy" id="2496639"/>
    <lineage>
        <taxon>Bacteria</taxon>
        <taxon>Pseudomonadati</taxon>
        <taxon>Pseudomonadota</taxon>
        <taxon>Alphaproteobacteria</taxon>
        <taxon>Rhodospirillales</taxon>
        <taxon>Azospirillaceae</taxon>
        <taxon>Azospirillum</taxon>
    </lineage>
</organism>
<keyword evidence="2" id="KW-1185">Reference proteome</keyword>
<accession>A0A3S0L106</accession>
<dbReference type="Proteomes" id="UP000277007">
    <property type="component" value="Unassembled WGS sequence"/>
</dbReference>
<evidence type="ECO:0000313" key="2">
    <source>
        <dbReference type="Proteomes" id="UP000277007"/>
    </source>
</evidence>